<dbReference type="SMART" id="SM00184">
    <property type="entry name" value="RING"/>
    <property type="match status" value="1"/>
</dbReference>
<dbReference type="Ensembl" id="ENSSPAT00000004730.1">
    <property type="protein sequence ID" value="ENSSPAP00000004636.1"/>
    <property type="gene ID" value="ENSSPAG00000003601.1"/>
</dbReference>
<dbReference type="SMART" id="SM00449">
    <property type="entry name" value="SPRY"/>
    <property type="match status" value="1"/>
</dbReference>
<dbReference type="InterPro" id="IPR013083">
    <property type="entry name" value="Znf_RING/FYVE/PHD"/>
</dbReference>
<evidence type="ECO:0000256" key="3">
    <source>
        <dbReference type="ARBA" id="ARBA00022771"/>
    </source>
</evidence>
<evidence type="ECO:0000259" key="9">
    <source>
        <dbReference type="PROSITE" id="PS50119"/>
    </source>
</evidence>
<dbReference type="SMART" id="SM00336">
    <property type="entry name" value="BBOX"/>
    <property type="match status" value="2"/>
</dbReference>
<dbReference type="CDD" id="cd19769">
    <property type="entry name" value="Bbox2_TRIM16-like"/>
    <property type="match status" value="1"/>
</dbReference>
<dbReference type="InterPro" id="IPR051051">
    <property type="entry name" value="E3_ubiq-ligase_TRIM/RNF"/>
</dbReference>
<dbReference type="Pfam" id="PF25600">
    <property type="entry name" value="TRIM_CC"/>
    <property type="match status" value="1"/>
</dbReference>
<evidence type="ECO:0000256" key="5">
    <source>
        <dbReference type="ARBA" id="ARBA00022859"/>
    </source>
</evidence>
<evidence type="ECO:0000313" key="12">
    <source>
        <dbReference type="Proteomes" id="UP000694891"/>
    </source>
</evidence>
<dbReference type="Proteomes" id="UP000694891">
    <property type="component" value="Unplaced"/>
</dbReference>
<keyword evidence="7" id="KW-0175">Coiled coil</keyword>
<evidence type="ECO:0000256" key="1">
    <source>
        <dbReference type="ARBA" id="ARBA00022588"/>
    </source>
</evidence>
<dbReference type="RefSeq" id="XP_008302886.1">
    <property type="nucleotide sequence ID" value="XM_008304664.1"/>
</dbReference>
<protein>
    <submittedName>
        <fullName evidence="11 13">E3 ubiquitin-protein ligase TRIM39-like</fullName>
    </submittedName>
</protein>
<dbReference type="PROSITE" id="PS50188">
    <property type="entry name" value="B302_SPRY"/>
    <property type="match status" value="1"/>
</dbReference>
<accession>A0A3B4ZB40</accession>
<dbReference type="InterPro" id="IPR001841">
    <property type="entry name" value="Znf_RING"/>
</dbReference>
<sequence>MSSFDPRREDQPKCTICQDAFTEPVSTPCGHNFCKACITGYWDSSDRTQCPLCMQRFCSRPQLRVNTEFRDMVEHFNSLMVAGGDKSLTKPEEVPCDVCSGPKFKAQKTCLVCSTSYCQTHLEPHQRVERLKRHKLINPVSNLDNRVCKKHHKMLEFFCCSDQECVCLMCLKDGHVTHKAVPLENVFRERKAWLENTTSEMTIIENDKFVSAQELKYSVQRRKEESQREIANIADLLGALVGTLLKKQMELVALIEEKQIAAETQAEVHITRLKQEAAELKRKRFEMERLSQTEDHLHFLQSWSSLGFPAHAEDLLNPLSHYNPPFATDFFDVGRQTYVGMVKKSVALMEKTLGNEMEMLIHEVRLSDGCEAGAAEKPMTDGFIQEVWNPPQDKLMMIQQCNAVNVTLDTFSACSRLMVSEEGKQLAFRKSGLCFPALLGRNFEYRPFALATDGFSSGRFYYEVQVSGSKCWLLGVVKESIDRMIVSDPVPEEGGWTLSARYTLFDEVYSANASSGPLPYVLQRPQTVGVFVDYEKGEISFYDVDARTLMYSFTGCNFTETTPTLKSFLYSMAGTSVSSRPKLYPFFGIFGDDPDNMLRITPVCHAT</sequence>
<evidence type="ECO:0000256" key="7">
    <source>
        <dbReference type="SAM" id="Coils"/>
    </source>
</evidence>
<dbReference type="PROSITE" id="PS50119">
    <property type="entry name" value="ZF_BBOX"/>
    <property type="match status" value="1"/>
</dbReference>
<evidence type="ECO:0000313" key="13">
    <source>
        <dbReference type="RefSeq" id="XP_008302886.1"/>
    </source>
</evidence>
<dbReference type="GO" id="GO:0008270">
    <property type="term" value="F:zinc ion binding"/>
    <property type="evidence" value="ECO:0007669"/>
    <property type="project" value="UniProtKB-KW"/>
</dbReference>
<dbReference type="Gene3D" id="3.30.40.10">
    <property type="entry name" value="Zinc/RING finger domain, C3HC4 (zinc finger)"/>
    <property type="match status" value="1"/>
</dbReference>
<dbReference type="Pfam" id="PF13445">
    <property type="entry name" value="zf-RING_UBOX"/>
    <property type="match status" value="1"/>
</dbReference>
<dbReference type="SUPFAM" id="SSF57845">
    <property type="entry name" value="B-box zinc-binding domain"/>
    <property type="match status" value="1"/>
</dbReference>
<evidence type="ECO:0000256" key="4">
    <source>
        <dbReference type="ARBA" id="ARBA00022833"/>
    </source>
</evidence>
<keyword evidence="2" id="KW-0479">Metal-binding</keyword>
<dbReference type="SUPFAM" id="SSF49899">
    <property type="entry name" value="Concanavalin A-like lectins/glucanases"/>
    <property type="match status" value="1"/>
</dbReference>
<dbReference type="GeneTree" id="ENSGT01040000240385"/>
<organism evidence="11">
    <name type="scientific">Stegastes partitus</name>
    <name type="common">bicolor damselfish</name>
    <dbReference type="NCBI Taxonomy" id="144197"/>
    <lineage>
        <taxon>Eukaryota</taxon>
        <taxon>Metazoa</taxon>
        <taxon>Chordata</taxon>
        <taxon>Craniata</taxon>
        <taxon>Vertebrata</taxon>
        <taxon>Euteleostomi</taxon>
        <taxon>Actinopterygii</taxon>
        <taxon>Neopterygii</taxon>
        <taxon>Teleostei</taxon>
        <taxon>Neoteleostei</taxon>
        <taxon>Acanthomorphata</taxon>
        <taxon>Ovalentaria</taxon>
        <taxon>Pomacentridae</taxon>
        <taxon>Stegastes</taxon>
    </lineage>
</organism>
<reference evidence="11" key="1">
    <citation type="submission" date="2023-09" db="UniProtKB">
        <authorList>
            <consortium name="Ensembl"/>
        </authorList>
    </citation>
    <scope>IDENTIFICATION</scope>
</reference>
<evidence type="ECO:0000259" key="8">
    <source>
        <dbReference type="PROSITE" id="PS50089"/>
    </source>
</evidence>
<dbReference type="GeneID" id="103374559"/>
<keyword evidence="5" id="KW-0391">Immunity</keyword>
<dbReference type="InterPro" id="IPR001870">
    <property type="entry name" value="B30.2/SPRY"/>
</dbReference>
<dbReference type="PROSITE" id="PS50089">
    <property type="entry name" value="ZF_RING_2"/>
    <property type="match status" value="1"/>
</dbReference>
<gene>
    <name evidence="13" type="primary">LOC103374559</name>
</gene>
<feature type="coiled-coil region" evidence="7">
    <location>
        <begin position="263"/>
        <end position="293"/>
    </location>
</feature>
<dbReference type="PROSITE" id="PS00518">
    <property type="entry name" value="ZF_RING_1"/>
    <property type="match status" value="1"/>
</dbReference>
<dbReference type="InterPro" id="IPR000315">
    <property type="entry name" value="Znf_B-box"/>
</dbReference>
<evidence type="ECO:0000259" key="10">
    <source>
        <dbReference type="PROSITE" id="PS50188"/>
    </source>
</evidence>
<feature type="domain" description="RING-type" evidence="8">
    <location>
        <begin position="14"/>
        <end position="53"/>
    </location>
</feature>
<keyword evidence="1" id="KW-0399">Innate immunity</keyword>
<name>A0A3B4ZB40_9TELE</name>
<dbReference type="InterPro" id="IPR003879">
    <property type="entry name" value="Butyrophylin_SPRY"/>
</dbReference>
<dbReference type="PRINTS" id="PR01407">
    <property type="entry name" value="BUTYPHLNCDUF"/>
</dbReference>
<dbReference type="InterPro" id="IPR043136">
    <property type="entry name" value="B30.2/SPRY_sf"/>
</dbReference>
<dbReference type="InterPro" id="IPR027370">
    <property type="entry name" value="Znf-RING_euk"/>
</dbReference>
<feature type="domain" description="B30.2/SPRY" evidence="10">
    <location>
        <begin position="386"/>
        <end position="586"/>
    </location>
</feature>
<dbReference type="Pfam" id="PF00622">
    <property type="entry name" value="SPRY"/>
    <property type="match status" value="1"/>
</dbReference>
<dbReference type="STRING" id="144197.ENSSPAP00000004636"/>
<reference evidence="13" key="2">
    <citation type="submission" date="2025-04" db="UniProtKB">
        <authorList>
            <consortium name="RefSeq"/>
        </authorList>
    </citation>
    <scope>IDENTIFICATION</scope>
</reference>
<dbReference type="InterPro" id="IPR003877">
    <property type="entry name" value="SPRY_dom"/>
</dbReference>
<dbReference type="InterPro" id="IPR058030">
    <property type="entry name" value="TRIM8/14/16/25/29/45/65_CC"/>
</dbReference>
<keyword evidence="4" id="KW-0862">Zinc</keyword>
<dbReference type="SUPFAM" id="SSF57850">
    <property type="entry name" value="RING/U-box"/>
    <property type="match status" value="1"/>
</dbReference>
<dbReference type="InterPro" id="IPR013320">
    <property type="entry name" value="ConA-like_dom_sf"/>
</dbReference>
<evidence type="ECO:0000256" key="6">
    <source>
        <dbReference type="PROSITE-ProRule" id="PRU00024"/>
    </source>
</evidence>
<dbReference type="Gene3D" id="2.60.120.920">
    <property type="match status" value="1"/>
</dbReference>
<dbReference type="AlphaFoldDB" id="A0A3B4ZB40"/>
<dbReference type="PANTHER" id="PTHR25465:SF32">
    <property type="entry name" value="BLOODTHIRSTY-RELATED GENE FAMILY, MEMBER 16 ISOFORM X1-RELATED"/>
    <property type="match status" value="1"/>
</dbReference>
<evidence type="ECO:0000256" key="2">
    <source>
        <dbReference type="ARBA" id="ARBA00022723"/>
    </source>
</evidence>
<keyword evidence="3 6" id="KW-0863">Zinc-finger</keyword>
<dbReference type="GO" id="GO:0045087">
    <property type="term" value="P:innate immune response"/>
    <property type="evidence" value="ECO:0007669"/>
    <property type="project" value="UniProtKB-KW"/>
</dbReference>
<dbReference type="Gene3D" id="3.30.160.60">
    <property type="entry name" value="Classic Zinc Finger"/>
    <property type="match status" value="1"/>
</dbReference>
<dbReference type="OrthoDB" id="6105938at2759"/>
<dbReference type="InterPro" id="IPR017907">
    <property type="entry name" value="Znf_RING_CS"/>
</dbReference>
<dbReference type="Pfam" id="PF00643">
    <property type="entry name" value="zf-B_box"/>
    <property type="match status" value="1"/>
</dbReference>
<evidence type="ECO:0000313" key="11">
    <source>
        <dbReference type="Ensembl" id="ENSSPAP00000004636.1"/>
    </source>
</evidence>
<feature type="domain" description="B box-type" evidence="9">
    <location>
        <begin position="143"/>
        <end position="183"/>
    </location>
</feature>
<keyword evidence="12" id="KW-1185">Reference proteome</keyword>
<proteinExistence type="predicted"/>
<dbReference type="PANTHER" id="PTHR25465">
    <property type="entry name" value="B-BOX DOMAIN CONTAINING"/>
    <property type="match status" value="1"/>
</dbReference>